<dbReference type="NCBIfam" id="TIGR01484">
    <property type="entry name" value="HAD-SF-IIB"/>
    <property type="match status" value="1"/>
</dbReference>
<dbReference type="AlphaFoldDB" id="A0A6N7S2Y5"/>
<dbReference type="PANTHER" id="PTHR10000">
    <property type="entry name" value="PHOSPHOSERINE PHOSPHATASE"/>
    <property type="match status" value="1"/>
</dbReference>
<evidence type="ECO:0000313" key="3">
    <source>
        <dbReference type="Proteomes" id="UP000433575"/>
    </source>
</evidence>
<dbReference type="GO" id="GO:0000287">
    <property type="term" value="F:magnesium ion binding"/>
    <property type="evidence" value="ECO:0007669"/>
    <property type="project" value="TreeGrafter"/>
</dbReference>
<evidence type="ECO:0000313" key="1">
    <source>
        <dbReference type="EMBL" id="MSA87878.1"/>
    </source>
</evidence>
<dbReference type="InterPro" id="IPR023214">
    <property type="entry name" value="HAD_sf"/>
</dbReference>
<evidence type="ECO:0000313" key="4">
    <source>
        <dbReference type="Proteomes" id="UP000480929"/>
    </source>
</evidence>
<dbReference type="Gene3D" id="3.30.1240.10">
    <property type="match status" value="1"/>
</dbReference>
<organism evidence="1 3">
    <name type="scientific">Holdemania massiliensis</name>
    <dbReference type="NCBI Taxonomy" id="1468449"/>
    <lineage>
        <taxon>Bacteria</taxon>
        <taxon>Bacillati</taxon>
        <taxon>Bacillota</taxon>
        <taxon>Erysipelotrichia</taxon>
        <taxon>Erysipelotrichales</taxon>
        <taxon>Erysipelotrichaceae</taxon>
        <taxon>Holdemania</taxon>
    </lineage>
</organism>
<dbReference type="Proteomes" id="UP000433575">
    <property type="component" value="Unassembled WGS sequence"/>
</dbReference>
<comment type="caution">
    <text evidence="1">The sequence shown here is derived from an EMBL/GenBank/DDBJ whole genome shotgun (WGS) entry which is preliminary data.</text>
</comment>
<dbReference type="RefSeq" id="WP_020224725.1">
    <property type="nucleotide sequence ID" value="NZ_AP031450.1"/>
</dbReference>
<keyword evidence="1" id="KW-0378">Hydrolase</keyword>
<dbReference type="InterPro" id="IPR006379">
    <property type="entry name" value="HAD-SF_hydro_IIB"/>
</dbReference>
<dbReference type="PANTHER" id="PTHR10000:SF8">
    <property type="entry name" value="HAD SUPERFAMILY HYDROLASE-LIKE, TYPE 3"/>
    <property type="match status" value="1"/>
</dbReference>
<dbReference type="Pfam" id="PF08282">
    <property type="entry name" value="Hydrolase_3"/>
    <property type="match status" value="1"/>
</dbReference>
<dbReference type="EMBL" id="WKPJ01000001">
    <property type="protein sequence ID" value="MSA87878.1"/>
    <property type="molecule type" value="Genomic_DNA"/>
</dbReference>
<keyword evidence="4" id="KW-1185">Reference proteome</keyword>
<name>A0A6N7S2Y5_9FIRM</name>
<dbReference type="GO" id="GO:0016791">
    <property type="term" value="F:phosphatase activity"/>
    <property type="evidence" value="ECO:0007669"/>
    <property type="project" value="TreeGrafter"/>
</dbReference>
<dbReference type="Gene3D" id="3.40.50.1000">
    <property type="entry name" value="HAD superfamily/HAD-like"/>
    <property type="match status" value="1"/>
</dbReference>
<proteinExistence type="predicted"/>
<dbReference type="InterPro" id="IPR000150">
    <property type="entry name" value="Cof"/>
</dbReference>
<dbReference type="NCBIfam" id="TIGR00099">
    <property type="entry name" value="Cof-subfamily"/>
    <property type="match status" value="1"/>
</dbReference>
<dbReference type="Proteomes" id="UP000480929">
    <property type="component" value="Unassembled WGS sequence"/>
</dbReference>
<sequence length="255" mass="28477">MKVLAIDLDQTLLHTDKTISKATQDVFHQLKTKTDHKVIIATGRALSRAEEYMEAVEADGIISLNGAKTIYHTQTLSEYGVDPDNAERLIRLLLALPDTYVNVTYPDVILTNNRSLVTGDHVHEYTDYAAIEPFEIAKISVVSQHPELIRQLDLDAYHCKLVDNAKDPNYFAILNNKVSKLTGLRDLCRHLDISLSEVIAFGDDYNDLDILKAAGWAVVMDNASDDLKLYADDLALSNDKDGVADWVLNHLLISD</sequence>
<dbReference type="EMBL" id="WKPI01000001">
    <property type="protein sequence ID" value="MSC31674.1"/>
    <property type="molecule type" value="Genomic_DNA"/>
</dbReference>
<gene>
    <name evidence="2" type="ORF">GKD88_00850</name>
    <name evidence="1" type="ORF">GKE08_00840</name>
</gene>
<dbReference type="GeneID" id="42458266"/>
<protein>
    <submittedName>
        <fullName evidence="1">Cof-type HAD-IIB family hydrolase</fullName>
    </submittedName>
</protein>
<accession>A0A6N7S2Y5</accession>
<dbReference type="SUPFAM" id="SSF56784">
    <property type="entry name" value="HAD-like"/>
    <property type="match status" value="1"/>
</dbReference>
<dbReference type="InterPro" id="IPR036412">
    <property type="entry name" value="HAD-like_sf"/>
</dbReference>
<dbReference type="GO" id="GO:0005829">
    <property type="term" value="C:cytosol"/>
    <property type="evidence" value="ECO:0007669"/>
    <property type="project" value="TreeGrafter"/>
</dbReference>
<reference evidence="3 4" key="1">
    <citation type="journal article" date="2019" name="Nat. Med.">
        <title>A library of human gut bacterial isolates paired with longitudinal multiomics data enables mechanistic microbiome research.</title>
        <authorList>
            <person name="Poyet M."/>
            <person name="Groussin M."/>
            <person name="Gibbons S.M."/>
            <person name="Avila-Pacheco J."/>
            <person name="Jiang X."/>
            <person name="Kearney S.M."/>
            <person name="Perrotta A.R."/>
            <person name="Berdy B."/>
            <person name="Zhao S."/>
            <person name="Lieberman T.D."/>
            <person name="Swanson P.K."/>
            <person name="Smith M."/>
            <person name="Roesemann S."/>
            <person name="Alexander J.E."/>
            <person name="Rich S.A."/>
            <person name="Livny J."/>
            <person name="Vlamakis H."/>
            <person name="Clish C."/>
            <person name="Bullock K."/>
            <person name="Deik A."/>
            <person name="Scott J."/>
            <person name="Pierce K.A."/>
            <person name="Xavier R.J."/>
            <person name="Alm E.J."/>
        </authorList>
    </citation>
    <scope>NUCLEOTIDE SEQUENCE [LARGE SCALE GENOMIC DNA]</scope>
    <source>
        <strain evidence="1 3">BIOML-A4</strain>
        <strain evidence="2 4">BIOML-A5</strain>
    </source>
</reference>
<evidence type="ECO:0000313" key="2">
    <source>
        <dbReference type="EMBL" id="MSC31674.1"/>
    </source>
</evidence>
<dbReference type="OrthoDB" id="9790031at2"/>